<dbReference type="GO" id="GO:0055052">
    <property type="term" value="C:ATP-binding cassette (ABC) transporter complex, substrate-binding subunit-containing"/>
    <property type="evidence" value="ECO:0007669"/>
    <property type="project" value="TreeGrafter"/>
</dbReference>
<dbReference type="InterPro" id="IPR008995">
    <property type="entry name" value="Mo/tungstate-bd_C_term_dom"/>
</dbReference>
<organism evidence="8 9">
    <name type="scientific">Azospirillum humicireducens</name>
    <dbReference type="NCBI Taxonomy" id="1226968"/>
    <lineage>
        <taxon>Bacteria</taxon>
        <taxon>Pseudomonadati</taxon>
        <taxon>Pseudomonadota</taxon>
        <taxon>Alphaproteobacteria</taxon>
        <taxon>Rhodospirillales</taxon>
        <taxon>Azospirillaceae</taxon>
        <taxon>Azospirillum</taxon>
    </lineage>
</organism>
<dbReference type="GO" id="GO:0016887">
    <property type="term" value="F:ATP hydrolysis activity"/>
    <property type="evidence" value="ECO:0007669"/>
    <property type="project" value="InterPro"/>
</dbReference>
<evidence type="ECO:0000256" key="6">
    <source>
        <dbReference type="ARBA" id="ARBA00023136"/>
    </source>
</evidence>
<dbReference type="InterPro" id="IPR013611">
    <property type="entry name" value="Transp-assoc_OB_typ2"/>
</dbReference>
<evidence type="ECO:0000313" key="8">
    <source>
        <dbReference type="EMBL" id="ANC92798.1"/>
    </source>
</evidence>
<dbReference type="GO" id="GO:0015408">
    <property type="term" value="F:ABC-type ferric iron transporter activity"/>
    <property type="evidence" value="ECO:0007669"/>
    <property type="project" value="InterPro"/>
</dbReference>
<dbReference type="InterPro" id="IPR047641">
    <property type="entry name" value="ABC_transpr_MalK/UgpC-like"/>
</dbReference>
<comment type="similarity">
    <text evidence="1">Belongs to the ABC transporter superfamily.</text>
</comment>
<dbReference type="OrthoDB" id="394852at2"/>
<dbReference type="PANTHER" id="PTHR43875">
    <property type="entry name" value="MALTODEXTRIN IMPORT ATP-BINDING PROTEIN MSMX"/>
    <property type="match status" value="1"/>
</dbReference>
<name>A0A160JI52_9PROT</name>
<evidence type="ECO:0000313" key="9">
    <source>
        <dbReference type="Proteomes" id="UP000077405"/>
    </source>
</evidence>
<dbReference type="AlphaFoldDB" id="A0A160JI52"/>
<evidence type="ECO:0000259" key="7">
    <source>
        <dbReference type="PROSITE" id="PS50893"/>
    </source>
</evidence>
<dbReference type="InterPro" id="IPR003593">
    <property type="entry name" value="AAA+_ATPase"/>
</dbReference>
<reference evidence="8 9" key="1">
    <citation type="journal article" date="2013" name="Int. J. Syst. Evol. Microbiol.">
        <title>Azospirillum humicireducens sp. nov., a nitrogen-fixing bacterium isolated from a microbial fuel cell.</title>
        <authorList>
            <person name="Zhou S."/>
            <person name="Han L."/>
            <person name="Wang Y."/>
            <person name="Yang G."/>
            <person name="Zhuang L."/>
            <person name="Hu P."/>
        </authorList>
    </citation>
    <scope>NUCLEOTIDE SEQUENCE [LARGE SCALE GENOMIC DNA]</scope>
    <source>
        <strain evidence="8 9">SgZ-5</strain>
    </source>
</reference>
<dbReference type="Proteomes" id="UP000077405">
    <property type="component" value="Chromosome"/>
</dbReference>
<proteinExistence type="inferred from homology"/>
<sequence length="367" mass="40023">MTLTLDGVAKRVGAEQHLHPLSLELQPGSFNVLLGRTLAGKTTLMRLMAGLDAPNAGRVLENGKDVTGKSVRHRDVAMVYQQFINYPAMTVYENIASPLRRQGKDNAEIDAKVRRTAAMLRIEPYLARLPAELSGGQQQRCAIARALVKGAGLLLLDEPLVNLDYKLREELRAELRDIFADGRTTVVYATTEPQEALILGGNVTVLHEGRMLQTGPTGDVFHAPVSLDCAEVFSDPPMNVVDAILTNDRVALSDGTSLPLSAHDRNLPAGPCKVGIRANHLTVLRRNERLVPIKGRVELSEISGSETFIHLRHGGTTLIAREDGVHSHPIGSEIQVYADPDRIFVFSTAGRLVAAPNWRRGALRNIA</sequence>
<dbReference type="SMART" id="SM00382">
    <property type="entry name" value="AAA"/>
    <property type="match status" value="1"/>
</dbReference>
<dbReference type="CDD" id="cd03259">
    <property type="entry name" value="ABC_Carb_Solutes_like"/>
    <property type="match status" value="1"/>
</dbReference>
<keyword evidence="4" id="KW-0547">Nucleotide-binding</keyword>
<dbReference type="Pfam" id="PF08402">
    <property type="entry name" value="TOBE_2"/>
    <property type="match status" value="1"/>
</dbReference>
<gene>
    <name evidence="8" type="ORF">A6A40_13445</name>
</gene>
<dbReference type="Gene3D" id="2.40.50.140">
    <property type="entry name" value="Nucleic acid-binding proteins"/>
    <property type="match status" value="1"/>
</dbReference>
<dbReference type="EMBL" id="CP015285">
    <property type="protein sequence ID" value="ANC92798.1"/>
    <property type="molecule type" value="Genomic_DNA"/>
</dbReference>
<keyword evidence="5 8" id="KW-0067">ATP-binding</keyword>
<dbReference type="Gene3D" id="2.40.50.100">
    <property type="match status" value="1"/>
</dbReference>
<evidence type="ECO:0000256" key="5">
    <source>
        <dbReference type="ARBA" id="ARBA00022840"/>
    </source>
</evidence>
<evidence type="ECO:0000256" key="1">
    <source>
        <dbReference type="ARBA" id="ARBA00005417"/>
    </source>
</evidence>
<accession>A0A160JI52</accession>
<dbReference type="InterPro" id="IPR003439">
    <property type="entry name" value="ABC_transporter-like_ATP-bd"/>
</dbReference>
<keyword evidence="9" id="KW-1185">Reference proteome</keyword>
<dbReference type="InterPro" id="IPR015853">
    <property type="entry name" value="ABC_transpr_FbpC"/>
</dbReference>
<dbReference type="KEGG" id="ahu:A6A40_13445"/>
<keyword evidence="3" id="KW-1003">Cell membrane</keyword>
<dbReference type="SUPFAM" id="SSF52540">
    <property type="entry name" value="P-loop containing nucleoside triphosphate hydrolases"/>
    <property type="match status" value="1"/>
</dbReference>
<evidence type="ECO:0000256" key="4">
    <source>
        <dbReference type="ARBA" id="ARBA00022741"/>
    </source>
</evidence>
<dbReference type="GO" id="GO:0005524">
    <property type="term" value="F:ATP binding"/>
    <property type="evidence" value="ECO:0007669"/>
    <property type="project" value="UniProtKB-KW"/>
</dbReference>
<dbReference type="Gene3D" id="3.40.50.300">
    <property type="entry name" value="P-loop containing nucleotide triphosphate hydrolases"/>
    <property type="match status" value="1"/>
</dbReference>
<dbReference type="STRING" id="1226968.A6A40_13445"/>
<dbReference type="RefSeq" id="WP_063635837.1">
    <property type="nucleotide sequence ID" value="NZ_CP015285.1"/>
</dbReference>
<dbReference type="Pfam" id="PF00005">
    <property type="entry name" value="ABC_tran"/>
    <property type="match status" value="1"/>
</dbReference>
<keyword evidence="6" id="KW-0472">Membrane</keyword>
<dbReference type="PANTHER" id="PTHR43875:SF1">
    <property type="entry name" value="OSMOPROTECTIVE COMPOUNDS UPTAKE ATP-BINDING PROTEIN GGTA"/>
    <property type="match status" value="1"/>
</dbReference>
<feature type="domain" description="ABC transporter" evidence="7">
    <location>
        <begin position="3"/>
        <end position="233"/>
    </location>
</feature>
<dbReference type="PROSITE" id="PS50893">
    <property type="entry name" value="ABC_TRANSPORTER_2"/>
    <property type="match status" value="1"/>
</dbReference>
<dbReference type="InterPro" id="IPR027417">
    <property type="entry name" value="P-loop_NTPase"/>
</dbReference>
<evidence type="ECO:0000256" key="2">
    <source>
        <dbReference type="ARBA" id="ARBA00022448"/>
    </source>
</evidence>
<protein>
    <submittedName>
        <fullName evidence="8">ABC transporter ATP-binding protein</fullName>
    </submittedName>
</protein>
<dbReference type="InterPro" id="IPR012340">
    <property type="entry name" value="NA-bd_OB-fold"/>
</dbReference>
<keyword evidence="2" id="KW-0813">Transport</keyword>
<evidence type="ECO:0000256" key="3">
    <source>
        <dbReference type="ARBA" id="ARBA00022475"/>
    </source>
</evidence>
<dbReference type="SUPFAM" id="SSF50331">
    <property type="entry name" value="MOP-like"/>
    <property type="match status" value="1"/>
</dbReference>